<proteinExistence type="predicted"/>
<evidence type="ECO:0000313" key="3">
    <source>
        <dbReference type="EMBL" id="WZN41713.1"/>
    </source>
</evidence>
<feature type="coiled-coil region" evidence="1">
    <location>
        <begin position="14"/>
        <end position="41"/>
    </location>
</feature>
<keyword evidence="1" id="KW-0175">Coiled coil</keyword>
<dbReference type="EMBL" id="CP149822">
    <property type="protein sequence ID" value="WZN41713.1"/>
    <property type="molecule type" value="Genomic_DNA"/>
</dbReference>
<dbReference type="Pfam" id="PF05193">
    <property type="entry name" value="Peptidase_M16_C"/>
    <property type="match status" value="1"/>
</dbReference>
<evidence type="ECO:0000259" key="2">
    <source>
        <dbReference type="Pfam" id="PF05193"/>
    </source>
</evidence>
<evidence type="ECO:0000313" key="4">
    <source>
        <dbReference type="Proteomes" id="UP001485459"/>
    </source>
</evidence>
<dbReference type="PANTHER" id="PTHR43690:SF17">
    <property type="entry name" value="PROTEIN YHJJ"/>
    <property type="match status" value="1"/>
</dbReference>
<name>A0ABZ2YPN2_9BACT</name>
<feature type="domain" description="Peptidase M16 C-terminal" evidence="2">
    <location>
        <begin position="318"/>
        <end position="496"/>
    </location>
</feature>
<dbReference type="Gene3D" id="3.30.830.10">
    <property type="entry name" value="Metalloenzyme, LuxS/M16 peptidase-like"/>
    <property type="match status" value="3"/>
</dbReference>
<gene>
    <name evidence="3" type="ORF">WJU16_01500</name>
</gene>
<dbReference type="RefSeq" id="WP_341836561.1">
    <property type="nucleotide sequence ID" value="NZ_CP149822.1"/>
</dbReference>
<organism evidence="3 4">
    <name type="scientific">Chitinophaga pollutisoli</name>
    <dbReference type="NCBI Taxonomy" id="3133966"/>
    <lineage>
        <taxon>Bacteria</taxon>
        <taxon>Pseudomonadati</taxon>
        <taxon>Bacteroidota</taxon>
        <taxon>Chitinophagia</taxon>
        <taxon>Chitinophagales</taxon>
        <taxon>Chitinophagaceae</taxon>
        <taxon>Chitinophaga</taxon>
    </lineage>
</organism>
<dbReference type="InterPro" id="IPR050626">
    <property type="entry name" value="Peptidase_M16"/>
</dbReference>
<dbReference type="PANTHER" id="PTHR43690">
    <property type="entry name" value="NARDILYSIN"/>
    <property type="match status" value="1"/>
</dbReference>
<dbReference type="InterPro" id="IPR007863">
    <property type="entry name" value="Peptidase_M16_C"/>
</dbReference>
<protein>
    <submittedName>
        <fullName evidence="3">Insulinase family protein</fullName>
    </submittedName>
</protein>
<keyword evidence="4" id="KW-1185">Reference proteome</keyword>
<accession>A0ABZ2YPN2</accession>
<dbReference type="Proteomes" id="UP001485459">
    <property type="component" value="Chromosome"/>
</dbReference>
<sequence length="566" mass="62861">MAEFERAAQFGFTASELEVVKKQSEAANEKANREKDKIASNIFVQAYLKNFMYGAPIVSPDFRYDITKKFLNEITVEEVNATVKKMLGKENLSIVVQAPEKEKASLPTTDQLLAAIRDAGKGLKPYEDNKVNKPLLDKKPLAGKVTNTEKIESIGVTKLTLSNGVVIYLKPTDFKNDQILFTSYAQGGVSLAEDKDFMAVNYAGNIPGDGIGDFDNPSLRRLLAGTTASASSYLNELYQGFGGSASPKDLETALQLVYAYATNPRKDPVVFKKNIEEYGIYLQNADDSPENVFNDTVTAVLTSNHLREKKPTMAELNNISLDRSFEFYKNRFADASGQTFVFVGNFDVAAITPLLETYLGGLPANNKAEKFVDRGVRPRSGKNERIVKKGIEDKASVKMFFYNSYNYAPENNIQLSALSDILEFKVLERLREKEGGVYSPNVGVGFEKYPYGNYSLSVSFSCAPANVDKLVNAVLDEIEKIKKTGATADDITKFKAEYRRSLELNMRENNFWLSYLSGKFKNGEDPTSVLNTEERLKQVTEASVKAAADTYLSNANYFKAALVPEK</sequence>
<dbReference type="InterPro" id="IPR011249">
    <property type="entry name" value="Metalloenz_LuxS/M16"/>
</dbReference>
<evidence type="ECO:0000256" key="1">
    <source>
        <dbReference type="SAM" id="Coils"/>
    </source>
</evidence>
<dbReference type="SUPFAM" id="SSF63411">
    <property type="entry name" value="LuxS/MPP-like metallohydrolase"/>
    <property type="match status" value="3"/>
</dbReference>
<reference evidence="4" key="1">
    <citation type="submission" date="2024-03" db="EMBL/GenBank/DDBJ databases">
        <title>Chitinophaga horti sp. nov., isolated from garden soil.</title>
        <authorList>
            <person name="Lee D.S."/>
            <person name="Han D.M."/>
            <person name="Baek J.H."/>
            <person name="Choi D.G."/>
            <person name="Jeon J.H."/>
            <person name="Jeon C.O."/>
        </authorList>
    </citation>
    <scope>NUCLEOTIDE SEQUENCE [LARGE SCALE GENOMIC DNA]</scope>
    <source>
        <strain evidence="4">GPA1</strain>
    </source>
</reference>